<dbReference type="AlphaFoldDB" id="X1EKU3"/>
<organism evidence="1">
    <name type="scientific">marine sediment metagenome</name>
    <dbReference type="NCBI Taxonomy" id="412755"/>
    <lineage>
        <taxon>unclassified sequences</taxon>
        <taxon>metagenomes</taxon>
        <taxon>ecological metagenomes</taxon>
    </lineage>
</organism>
<proteinExistence type="predicted"/>
<comment type="caution">
    <text evidence="1">The sequence shown here is derived from an EMBL/GenBank/DDBJ whole genome shotgun (WGS) entry which is preliminary data.</text>
</comment>
<gene>
    <name evidence="1" type="ORF">S01H4_51977</name>
</gene>
<name>X1EKU3_9ZZZZ</name>
<evidence type="ECO:0008006" key="2">
    <source>
        <dbReference type="Google" id="ProtNLM"/>
    </source>
</evidence>
<protein>
    <recommendedName>
        <fullName evidence="2">Integrase SAM-like N-terminal domain-containing protein</fullName>
    </recommendedName>
</protein>
<evidence type="ECO:0000313" key="1">
    <source>
        <dbReference type="EMBL" id="GAH09278.1"/>
    </source>
</evidence>
<reference evidence="1" key="1">
    <citation type="journal article" date="2014" name="Front. Microbiol.">
        <title>High frequency of phylogenetically diverse reductive dehalogenase-homologous genes in deep subseafloor sedimentary metagenomes.</title>
        <authorList>
            <person name="Kawai M."/>
            <person name="Futagami T."/>
            <person name="Toyoda A."/>
            <person name="Takaki Y."/>
            <person name="Nishi S."/>
            <person name="Hori S."/>
            <person name="Arai W."/>
            <person name="Tsubouchi T."/>
            <person name="Morono Y."/>
            <person name="Uchiyama I."/>
            <person name="Ito T."/>
            <person name="Fujiyama A."/>
            <person name="Inagaki F."/>
            <person name="Takami H."/>
        </authorList>
    </citation>
    <scope>NUCLEOTIDE SEQUENCE</scope>
    <source>
        <strain evidence="1">Expedition CK06-06</strain>
    </source>
</reference>
<accession>X1EKU3</accession>
<dbReference type="EMBL" id="BART01029654">
    <property type="protein sequence ID" value="GAH09278.1"/>
    <property type="molecule type" value="Genomic_DNA"/>
</dbReference>
<sequence>MVIDEVSLLEVRHYLYQWAGWWVKTSGTWTREKIIRWYINSCWDRELAAIGVDVIPHYFIE</sequence>